<dbReference type="PRINTS" id="PR00252">
    <property type="entry name" value="NRIONCHANNEL"/>
</dbReference>
<keyword evidence="7" id="KW-0406">Ion transport</keyword>
<dbReference type="InterPro" id="IPR018000">
    <property type="entry name" value="Neurotransmitter_ion_chnl_CS"/>
</dbReference>
<evidence type="ECO:0000313" key="9">
    <source>
        <dbReference type="EMBL" id="CAJ0573887.1"/>
    </source>
</evidence>
<feature type="domain" description="Neurotransmitter-gated ion-channel ligand-binding" evidence="8">
    <location>
        <begin position="13"/>
        <end position="142"/>
    </location>
</feature>
<feature type="non-terminal residue" evidence="9">
    <location>
        <position position="1"/>
    </location>
</feature>
<dbReference type="Gene3D" id="2.70.170.10">
    <property type="entry name" value="Neurotransmitter-gated ion-channel ligand-binding domain"/>
    <property type="match status" value="2"/>
</dbReference>
<keyword evidence="6" id="KW-0539">Nucleus</keyword>
<gene>
    <name evidence="9" type="ORF">MSPICULIGERA_LOCUS12233</name>
</gene>
<dbReference type="Pfam" id="PF09806">
    <property type="entry name" value="CDK2AP"/>
    <property type="match status" value="1"/>
</dbReference>
<dbReference type="CDD" id="cd18989">
    <property type="entry name" value="LGIC_ECD_cation"/>
    <property type="match status" value="1"/>
</dbReference>
<dbReference type="InterPro" id="IPR006202">
    <property type="entry name" value="Neur_chan_lig-bd"/>
</dbReference>
<dbReference type="SUPFAM" id="SSF63712">
    <property type="entry name" value="Nicotinic receptor ligand binding domain-like"/>
    <property type="match status" value="2"/>
</dbReference>
<name>A0AA36G5T5_9BILA</name>
<keyword evidence="10" id="KW-1185">Reference proteome</keyword>
<evidence type="ECO:0000256" key="6">
    <source>
        <dbReference type="ARBA" id="ARBA00023242"/>
    </source>
</evidence>
<evidence type="ECO:0000256" key="1">
    <source>
        <dbReference type="ARBA" id="ARBA00004123"/>
    </source>
</evidence>
<dbReference type="Proteomes" id="UP001177023">
    <property type="component" value="Unassembled WGS sequence"/>
</dbReference>
<dbReference type="Gene3D" id="6.10.140.1300">
    <property type="match status" value="1"/>
</dbReference>
<feature type="domain" description="Neurotransmitter-gated ion-channel ligand-binding" evidence="8">
    <location>
        <begin position="146"/>
        <end position="194"/>
    </location>
</feature>
<dbReference type="PROSITE" id="PS00236">
    <property type="entry name" value="NEUROTR_ION_CHANNEL"/>
    <property type="match status" value="1"/>
</dbReference>
<dbReference type="GO" id="GO:0005230">
    <property type="term" value="F:extracellular ligand-gated monoatomic ion channel activity"/>
    <property type="evidence" value="ECO:0007669"/>
    <property type="project" value="InterPro"/>
</dbReference>
<evidence type="ECO:0000313" key="10">
    <source>
        <dbReference type="Proteomes" id="UP001177023"/>
    </source>
</evidence>
<evidence type="ECO:0000256" key="4">
    <source>
        <dbReference type="ARBA" id="ARBA00022553"/>
    </source>
</evidence>
<dbReference type="InterPro" id="IPR036734">
    <property type="entry name" value="Neur_chan_lig-bd_sf"/>
</dbReference>
<proteinExistence type="inferred from homology"/>
<comment type="subcellular location">
    <subcellularLocation>
        <location evidence="2">Membrane</location>
        <topology evidence="2">Multi-pass membrane protein</topology>
    </subcellularLocation>
    <subcellularLocation>
        <location evidence="1">Nucleus</location>
    </subcellularLocation>
</comment>
<comment type="caution">
    <text evidence="9">The sequence shown here is derived from an EMBL/GenBank/DDBJ whole genome shotgun (WGS) entry which is preliminary data.</text>
</comment>
<dbReference type="Pfam" id="PF02931">
    <property type="entry name" value="Neur_chan_LBD"/>
    <property type="match status" value="2"/>
</dbReference>
<organism evidence="9 10">
    <name type="scientific">Mesorhabditis spiculigera</name>
    <dbReference type="NCBI Taxonomy" id="96644"/>
    <lineage>
        <taxon>Eukaryota</taxon>
        <taxon>Metazoa</taxon>
        <taxon>Ecdysozoa</taxon>
        <taxon>Nematoda</taxon>
        <taxon>Chromadorea</taxon>
        <taxon>Rhabditida</taxon>
        <taxon>Rhabditina</taxon>
        <taxon>Rhabditomorpha</taxon>
        <taxon>Rhabditoidea</taxon>
        <taxon>Rhabditidae</taxon>
        <taxon>Mesorhabditinae</taxon>
        <taxon>Mesorhabditis</taxon>
    </lineage>
</organism>
<dbReference type="InterPro" id="IPR017266">
    <property type="entry name" value="DOC_1/2"/>
</dbReference>
<dbReference type="PANTHER" id="PTHR18945">
    <property type="entry name" value="NEUROTRANSMITTER GATED ION CHANNEL"/>
    <property type="match status" value="1"/>
</dbReference>
<keyword evidence="5" id="KW-0472">Membrane</keyword>
<keyword evidence="7" id="KW-0407">Ion channel</keyword>
<dbReference type="EMBL" id="CATQJA010002625">
    <property type="protein sequence ID" value="CAJ0573887.1"/>
    <property type="molecule type" value="Genomic_DNA"/>
</dbReference>
<dbReference type="InterPro" id="IPR006201">
    <property type="entry name" value="Neur_channel"/>
</dbReference>
<dbReference type="AlphaFoldDB" id="A0AA36G5T5"/>
<dbReference type="GO" id="GO:0005634">
    <property type="term" value="C:nucleus"/>
    <property type="evidence" value="ECO:0007669"/>
    <property type="project" value="UniProtKB-SubCell"/>
</dbReference>
<evidence type="ECO:0000256" key="2">
    <source>
        <dbReference type="ARBA" id="ARBA00004141"/>
    </source>
</evidence>
<evidence type="ECO:0000256" key="3">
    <source>
        <dbReference type="ARBA" id="ARBA00008485"/>
    </source>
</evidence>
<keyword evidence="4" id="KW-0597">Phosphoprotein</keyword>
<reference evidence="9" key="1">
    <citation type="submission" date="2023-06" db="EMBL/GenBank/DDBJ databases">
        <authorList>
            <person name="Delattre M."/>
        </authorList>
    </citation>
    <scope>NUCLEOTIDE SEQUENCE</scope>
    <source>
        <strain evidence="9">AF72</strain>
    </source>
</reference>
<comment type="similarity">
    <text evidence="3">Belongs to the CDK2AP family.</text>
</comment>
<protein>
    <recommendedName>
        <fullName evidence="8">Neurotransmitter-gated ion-channel ligand-binding domain-containing protein</fullName>
    </recommendedName>
</protein>
<comment type="similarity">
    <text evidence="7">Belongs to the ligand-gated ion channel (TC 1.A.9) family.</text>
</comment>
<keyword evidence="7" id="KW-0813">Transport</keyword>
<evidence type="ECO:0000259" key="8">
    <source>
        <dbReference type="Pfam" id="PF02931"/>
    </source>
</evidence>
<accession>A0AA36G5T5</accession>
<evidence type="ECO:0000256" key="7">
    <source>
        <dbReference type="RuleBase" id="RU000687"/>
    </source>
</evidence>
<evidence type="ECO:0000256" key="5">
    <source>
        <dbReference type="ARBA" id="ARBA00023136"/>
    </source>
</evidence>
<sequence length="300" mass="34499">MMPVNWSESTVPRFPVFVVLAYTQLIDLDAERQLFNLLVEIYVGWTDIRLVWNPADYGGIQYIWVNPEDVWIPENIVGNAKVLDEIYNEDYLSLKLWFNGTLVLARSYYAELSCPIDVGHFPFDRQKCQVVTMAVSYDQSSVPRFPVFVSLAYTKLIDLDVEHQIFSVILEMYMGWTDIRLRWNPNEYGGIRYIWQQQPATADPALVTTLQQASTTTPQQVGNAAAFPQYVIPGPTKADTKYQQLVFLINEIGKDLPQMYNGSKHCSEKVKRYLVHARILARECMMEADRERAKMTTGSS</sequence>
<dbReference type="GO" id="GO:0016020">
    <property type="term" value="C:membrane"/>
    <property type="evidence" value="ECO:0007669"/>
    <property type="project" value="UniProtKB-SubCell"/>
</dbReference>
<dbReference type="GO" id="GO:0004888">
    <property type="term" value="F:transmembrane signaling receptor activity"/>
    <property type="evidence" value="ECO:0007669"/>
    <property type="project" value="InterPro"/>
</dbReference>